<proteinExistence type="predicted"/>
<dbReference type="Proteomes" id="UP000708208">
    <property type="component" value="Unassembled WGS sequence"/>
</dbReference>
<protein>
    <submittedName>
        <fullName evidence="1">Uncharacterized protein</fullName>
    </submittedName>
</protein>
<name>A0A8J2Q228_9HEXA</name>
<dbReference type="EMBL" id="CAJVCH010555865">
    <property type="protein sequence ID" value="CAG7830446.1"/>
    <property type="molecule type" value="Genomic_DNA"/>
</dbReference>
<evidence type="ECO:0000313" key="2">
    <source>
        <dbReference type="Proteomes" id="UP000708208"/>
    </source>
</evidence>
<accession>A0A8J2Q228</accession>
<sequence length="62" mass="6895">NFNEHSKILVKILKIQEANGIDPEIRSLFSLCALDMVTQYLVGKGTNCLSNSNQDYATAVHK</sequence>
<gene>
    <name evidence="1" type="ORF">AFUS01_LOCUS40246</name>
</gene>
<reference evidence="1" key="1">
    <citation type="submission" date="2021-06" db="EMBL/GenBank/DDBJ databases">
        <authorList>
            <person name="Hodson N. C."/>
            <person name="Mongue J. A."/>
            <person name="Jaron S. K."/>
        </authorList>
    </citation>
    <scope>NUCLEOTIDE SEQUENCE</scope>
</reference>
<feature type="non-terminal residue" evidence="1">
    <location>
        <position position="1"/>
    </location>
</feature>
<organism evidence="1 2">
    <name type="scientific">Allacma fusca</name>
    <dbReference type="NCBI Taxonomy" id="39272"/>
    <lineage>
        <taxon>Eukaryota</taxon>
        <taxon>Metazoa</taxon>
        <taxon>Ecdysozoa</taxon>
        <taxon>Arthropoda</taxon>
        <taxon>Hexapoda</taxon>
        <taxon>Collembola</taxon>
        <taxon>Symphypleona</taxon>
        <taxon>Sminthuridae</taxon>
        <taxon>Allacma</taxon>
    </lineage>
</organism>
<dbReference type="OrthoDB" id="1470350at2759"/>
<comment type="caution">
    <text evidence="1">The sequence shown here is derived from an EMBL/GenBank/DDBJ whole genome shotgun (WGS) entry which is preliminary data.</text>
</comment>
<evidence type="ECO:0000313" key="1">
    <source>
        <dbReference type="EMBL" id="CAG7830446.1"/>
    </source>
</evidence>
<dbReference type="AlphaFoldDB" id="A0A8J2Q228"/>
<keyword evidence="2" id="KW-1185">Reference proteome</keyword>